<dbReference type="PANTHER" id="PTHR34227">
    <property type="entry name" value="CHAPERONE PROTEIN YCDY"/>
    <property type="match status" value="1"/>
</dbReference>
<keyword evidence="1" id="KW-0143">Chaperone</keyword>
<organism evidence="2 4">
    <name type="scientific">Photobacterium angustum</name>
    <dbReference type="NCBI Taxonomy" id="661"/>
    <lineage>
        <taxon>Bacteria</taxon>
        <taxon>Pseudomonadati</taxon>
        <taxon>Pseudomonadota</taxon>
        <taxon>Gammaproteobacteria</taxon>
        <taxon>Vibrionales</taxon>
        <taxon>Vibrionaceae</taxon>
        <taxon>Photobacterium</taxon>
    </lineage>
</organism>
<evidence type="ECO:0000256" key="1">
    <source>
        <dbReference type="ARBA" id="ARBA00023186"/>
    </source>
</evidence>
<protein>
    <submittedName>
        <fullName evidence="3">Molecular chaperone</fullName>
    </submittedName>
</protein>
<dbReference type="InterPro" id="IPR036411">
    <property type="entry name" value="TorD-like_sf"/>
</dbReference>
<dbReference type="EMBL" id="MSCJ01000001">
    <property type="protein sequence ID" value="PQJ66957.1"/>
    <property type="molecule type" value="Genomic_DNA"/>
</dbReference>
<dbReference type="Gene3D" id="1.10.3480.10">
    <property type="entry name" value="TorD-like"/>
    <property type="match status" value="1"/>
</dbReference>
<dbReference type="OrthoDB" id="8526323at2"/>
<dbReference type="RefSeq" id="WP_005367775.1">
    <property type="nucleotide sequence ID" value="NZ_JAKJTG010000021.1"/>
</dbReference>
<reference evidence="3 5" key="2">
    <citation type="submission" date="2018-01" db="EMBL/GenBank/DDBJ databases">
        <title>Whole genome sequencing of Histamine producing bacteria.</title>
        <authorList>
            <person name="Butler K."/>
        </authorList>
    </citation>
    <scope>NUCLEOTIDE SEQUENCE [LARGE SCALE GENOMIC DNA]</scope>
    <source>
        <strain evidence="3 5">A2-1</strain>
    </source>
</reference>
<dbReference type="EMBL" id="PYOY01000001">
    <property type="protein sequence ID" value="PSX09941.1"/>
    <property type="molecule type" value="Genomic_DNA"/>
</dbReference>
<comment type="caution">
    <text evidence="2">The sequence shown here is derived from an EMBL/GenBank/DDBJ whole genome shotgun (WGS) entry which is preliminary data.</text>
</comment>
<accession>A0A2T3M0J8</accession>
<dbReference type="SUPFAM" id="SSF89155">
    <property type="entry name" value="TorD-like"/>
    <property type="match status" value="1"/>
</dbReference>
<dbReference type="InterPro" id="IPR050289">
    <property type="entry name" value="TorD/DmsD_chaperones"/>
</dbReference>
<evidence type="ECO:0000313" key="4">
    <source>
        <dbReference type="Proteomes" id="UP000238730"/>
    </source>
</evidence>
<dbReference type="InterPro" id="IPR020945">
    <property type="entry name" value="DMSO/NO3_reduct_chaperone"/>
</dbReference>
<proteinExistence type="predicted"/>
<dbReference type="Proteomes" id="UP000241440">
    <property type="component" value="Unassembled WGS sequence"/>
</dbReference>
<evidence type="ECO:0000313" key="5">
    <source>
        <dbReference type="Proteomes" id="UP000241440"/>
    </source>
</evidence>
<dbReference type="Pfam" id="PF02613">
    <property type="entry name" value="Nitrate_red_del"/>
    <property type="match status" value="1"/>
</dbReference>
<name>A0A2T3M0J8_PHOAN</name>
<dbReference type="AlphaFoldDB" id="A0A2T3M0J8"/>
<evidence type="ECO:0000313" key="2">
    <source>
        <dbReference type="EMBL" id="PQJ66957.1"/>
    </source>
</evidence>
<dbReference type="GeneID" id="61227777"/>
<gene>
    <name evidence="2" type="ORF">BTO08_05705</name>
    <name evidence="3" type="ORF">C0W41_03870</name>
</gene>
<dbReference type="Proteomes" id="UP000238730">
    <property type="component" value="Unassembled WGS sequence"/>
</dbReference>
<dbReference type="PANTHER" id="PTHR34227:SF1">
    <property type="entry name" value="DIMETHYL SULFOXIDE REDUCTASE CHAPERONE-RELATED"/>
    <property type="match status" value="1"/>
</dbReference>
<reference evidence="2 4" key="1">
    <citation type="submission" date="2016-12" db="EMBL/GenBank/DDBJ databases">
        <title>Diversity of luminous bacteria.</title>
        <authorList>
            <person name="Yoshizawa S."/>
            <person name="Kogure K."/>
        </authorList>
    </citation>
    <scope>NUCLEOTIDE SEQUENCE [LARGE SCALE GENOMIC DNA]</scope>
    <source>
        <strain evidence="2 4">LC1-200</strain>
    </source>
</reference>
<sequence>METIAMSPAQTSLNEDAVLRIEIYNMLAHLFRQAPDQNVLNFLADIDVDTANKPQQSTMSAAWPLLKLAAQKSMPLAVEEEYQDVFIGIGRGEVVPFGSWYLTGSLMEMPLAYLRRDLKQLGFERDESVKEPEDHIAALLEVMAMLVEGGDEHLQKTFFNRHLAEWCEKFCTDVKAANSAVFYTAVGELALQFLTVEKTRFLESK</sequence>
<evidence type="ECO:0000313" key="3">
    <source>
        <dbReference type="EMBL" id="PSX09941.1"/>
    </source>
</evidence>